<accession>A0A0F8YMD0</accession>
<comment type="caution">
    <text evidence="1">The sequence shown here is derived from an EMBL/GenBank/DDBJ whole genome shotgun (WGS) entry which is preliminary data.</text>
</comment>
<dbReference type="AlphaFoldDB" id="A0A0F8YMD0"/>
<organism evidence="1">
    <name type="scientific">marine sediment metagenome</name>
    <dbReference type="NCBI Taxonomy" id="412755"/>
    <lineage>
        <taxon>unclassified sequences</taxon>
        <taxon>metagenomes</taxon>
        <taxon>ecological metagenomes</taxon>
    </lineage>
</organism>
<proteinExistence type="predicted"/>
<feature type="non-terminal residue" evidence="1">
    <location>
        <position position="34"/>
    </location>
</feature>
<reference evidence="1" key="1">
    <citation type="journal article" date="2015" name="Nature">
        <title>Complex archaea that bridge the gap between prokaryotes and eukaryotes.</title>
        <authorList>
            <person name="Spang A."/>
            <person name="Saw J.H."/>
            <person name="Jorgensen S.L."/>
            <person name="Zaremba-Niedzwiedzka K."/>
            <person name="Martijn J."/>
            <person name="Lind A.E."/>
            <person name="van Eijk R."/>
            <person name="Schleper C."/>
            <person name="Guy L."/>
            <person name="Ettema T.J."/>
        </authorList>
    </citation>
    <scope>NUCLEOTIDE SEQUENCE</scope>
</reference>
<evidence type="ECO:0000313" key="1">
    <source>
        <dbReference type="EMBL" id="KKK74860.1"/>
    </source>
</evidence>
<protein>
    <submittedName>
        <fullName evidence="1">Uncharacterized protein</fullName>
    </submittedName>
</protein>
<sequence length="34" mass="4171">MKQIQIKDIEDVCNEQIKQVKTYFKMLEEHECLD</sequence>
<dbReference type="EMBL" id="LAZR01056122">
    <property type="protein sequence ID" value="KKK74860.1"/>
    <property type="molecule type" value="Genomic_DNA"/>
</dbReference>
<gene>
    <name evidence="1" type="ORF">LCGC14_2879580</name>
</gene>
<name>A0A0F8YMD0_9ZZZZ</name>